<name>A0ABY9E8F8_9GAMM</name>
<dbReference type="Gene3D" id="2.120.10.30">
    <property type="entry name" value="TolB, C-terminal domain"/>
    <property type="match status" value="1"/>
</dbReference>
<dbReference type="PROSITE" id="PS51318">
    <property type="entry name" value="TAT"/>
    <property type="match status" value="1"/>
</dbReference>
<evidence type="ECO:0000313" key="1">
    <source>
        <dbReference type="EMBL" id="WKD48957.1"/>
    </source>
</evidence>
<reference evidence="1 2" key="1">
    <citation type="submission" date="2022-05" db="EMBL/GenBank/DDBJ databases">
        <title>Microbulbifer sp. nov., isolated from sponge.</title>
        <authorList>
            <person name="Gao L."/>
        </authorList>
    </citation>
    <scope>NUCLEOTIDE SEQUENCE [LARGE SCALE GENOMIC DNA]</scope>
    <source>
        <strain evidence="1 2">MI-G</strain>
    </source>
</reference>
<gene>
    <name evidence="1" type="ORF">M8T91_13790</name>
</gene>
<dbReference type="Pfam" id="PF05787">
    <property type="entry name" value="PhoX"/>
    <property type="match status" value="2"/>
</dbReference>
<dbReference type="PANTHER" id="PTHR35399">
    <property type="entry name" value="SLR8030 PROTEIN"/>
    <property type="match status" value="1"/>
</dbReference>
<evidence type="ECO:0000313" key="2">
    <source>
        <dbReference type="Proteomes" id="UP001321520"/>
    </source>
</evidence>
<dbReference type="EMBL" id="CP098023">
    <property type="protein sequence ID" value="WKD48957.1"/>
    <property type="molecule type" value="Genomic_DNA"/>
</dbReference>
<dbReference type="PANTHER" id="PTHR35399:SF4">
    <property type="entry name" value="MEMBRANE PROTEIN"/>
    <property type="match status" value="1"/>
</dbReference>
<organism evidence="1 2">
    <name type="scientific">Microbulbifer spongiae</name>
    <dbReference type="NCBI Taxonomy" id="2944933"/>
    <lineage>
        <taxon>Bacteria</taxon>
        <taxon>Pseudomonadati</taxon>
        <taxon>Pseudomonadota</taxon>
        <taxon>Gammaproteobacteria</taxon>
        <taxon>Cellvibrionales</taxon>
        <taxon>Microbulbiferaceae</taxon>
        <taxon>Microbulbifer</taxon>
    </lineage>
</organism>
<dbReference type="RefSeq" id="WP_301414742.1">
    <property type="nucleotide sequence ID" value="NZ_CP098023.1"/>
</dbReference>
<dbReference type="InterPro" id="IPR011042">
    <property type="entry name" value="6-blade_b-propeller_TolB-like"/>
</dbReference>
<proteinExistence type="predicted"/>
<accession>A0ABY9E8F8</accession>
<dbReference type="InterPro" id="IPR006311">
    <property type="entry name" value="TAT_signal"/>
</dbReference>
<sequence length="409" mass="44477">MSDPHTLTRRKLIRTGSAGLAALALGPSLLAMTRPLQAYGLVQVGDLEAPNDLGLRLPLGFRSRIVAAAGQRLIKDRWWRRTSYRWHIYPDGGATFPTQDGGWIYVSNSETIAPLGGGVSAVCFRPDGVVDDAYRILGSTNINCAGGPTPWNSWLSCEEVDFGRVFECDPYGQKAAEERPALGYFKHEAVAVDTLLGQLFLTEDERDGRFYRFLPDGLDSQNRLNLHAGMLQAASVDSQGYVTWLNVPNPTPNLFQTPTRQQLPESTTFNGGEGIWYTDGFVYFTTKGDNRVWKLDTNLNQLSILYDAATASEPILTGVDNITVSSGGDLLVAEDGGDMQIVVIDQEGNLAPLLQIVGQDNSEITGPAFSPDHSRLYFSSQRGSEVFGGGSGLGITYEVTGPFSEILAL</sequence>
<dbReference type="Proteomes" id="UP001321520">
    <property type="component" value="Chromosome"/>
</dbReference>
<dbReference type="InterPro" id="IPR008557">
    <property type="entry name" value="PhoX"/>
</dbReference>
<protein>
    <submittedName>
        <fullName evidence="1">PhoX family protein</fullName>
    </submittedName>
</protein>
<dbReference type="SUPFAM" id="SSF63825">
    <property type="entry name" value="YWTD domain"/>
    <property type="match status" value="1"/>
</dbReference>
<keyword evidence="2" id="KW-1185">Reference proteome</keyword>